<dbReference type="EC" id="1.4.3.-" evidence="9"/>
<dbReference type="InterPro" id="IPR015798">
    <property type="entry name" value="Cu_amine_oxidase_C"/>
</dbReference>
<dbReference type="Pfam" id="PF09248">
    <property type="entry name" value="DUF1965"/>
    <property type="match status" value="1"/>
</dbReference>
<evidence type="ECO:0000313" key="14">
    <source>
        <dbReference type="EMBL" id="POY73080.1"/>
    </source>
</evidence>
<keyword evidence="15" id="KW-1185">Reference proteome</keyword>
<organism evidence="14 15">
    <name type="scientific">Rhodotorula taiwanensis</name>
    <dbReference type="NCBI Taxonomy" id="741276"/>
    <lineage>
        <taxon>Eukaryota</taxon>
        <taxon>Fungi</taxon>
        <taxon>Dikarya</taxon>
        <taxon>Basidiomycota</taxon>
        <taxon>Pucciniomycotina</taxon>
        <taxon>Microbotryomycetes</taxon>
        <taxon>Sporidiobolales</taxon>
        <taxon>Sporidiobolaceae</taxon>
        <taxon>Rhodotorula</taxon>
    </lineage>
</organism>
<feature type="active site" description="Schiff-base intermediate with substrate; via topaquinone" evidence="7">
    <location>
        <position position="505"/>
    </location>
</feature>
<dbReference type="Gene3D" id="3.10.450.40">
    <property type="match status" value="2"/>
</dbReference>
<keyword evidence="10" id="KW-0732">Signal</keyword>
<sequence length="533" mass="59361">MRAGLALSALIAVATTVTAAPTLDRRKLPVFKNRFVKSRPAIQNYVTDVSGAQYNLTEIPDVPTVTAPHPNVWASLSIEEAASVVGFLHNNTDLNLTAAADATAWDNVITNLDLAVPNKTEVMAYKAGKAGEPARMAEVTIMFSACDEPFVEDYLVGPLPVSENTTATPYSFRTTKGTSRIKNYGADEDKAAELYLETAQTCDDIVTDLLGAASDTFDIWGIDPLWHEEGRVISKLAQEHPRAELADHIVPGWVGFWGIPETVFDGETLLPQGLYMKFDITGRDPSEWQFLGSDRWLHDYVFYPTTADFRQAWESGKIAKTVRNAGMNETWIGTDRTGAELPYDNRPPPMMIAPGGQRFAVDEERQYVSWMDYTFYYTFRRDSGLRLFDIKYKNETIIYELGLNEALAHYAGNDPVQSGTAYLDTYYGFGPYAFELVPDYDCPTYAKFVNSTFHANEVSTTHRRSICFFEETASFPMQRHANGNYIAATKNVVFKMKSASTVGNYDYTFVYSFMLDGSLGVEVMASGSSLPFA</sequence>
<keyword evidence="5 9" id="KW-0560">Oxidoreductase</keyword>
<dbReference type="InterPro" id="IPR015328">
    <property type="entry name" value="DUF1965"/>
</dbReference>
<comment type="caution">
    <text evidence="14">The sequence shown here is derived from an EMBL/GenBank/DDBJ whole genome shotgun (WGS) entry which is preliminary data.</text>
</comment>
<feature type="active site" description="Proton acceptor" evidence="7">
    <location>
        <position position="424"/>
    </location>
</feature>
<feature type="chain" id="PRO_5015727337" description="Amine oxidase" evidence="10">
    <location>
        <begin position="20"/>
        <end position="533"/>
    </location>
</feature>
<dbReference type="GO" id="GO:0008131">
    <property type="term" value="F:primary methylamine oxidase activity"/>
    <property type="evidence" value="ECO:0007669"/>
    <property type="project" value="InterPro"/>
</dbReference>
<evidence type="ECO:0000256" key="2">
    <source>
        <dbReference type="ARBA" id="ARBA00007983"/>
    </source>
</evidence>
<evidence type="ECO:0000256" key="6">
    <source>
        <dbReference type="ARBA" id="ARBA00023008"/>
    </source>
</evidence>
<dbReference type="InterPro" id="IPR036460">
    <property type="entry name" value="Cu_amine_oxidase_C_sf"/>
</dbReference>
<dbReference type="InterPro" id="IPR000269">
    <property type="entry name" value="Cu_amine_oxidase"/>
</dbReference>
<evidence type="ECO:0000256" key="1">
    <source>
        <dbReference type="ARBA" id="ARBA00001935"/>
    </source>
</evidence>
<keyword evidence="4 7" id="KW-0801">TPQ</keyword>
<evidence type="ECO:0000256" key="4">
    <source>
        <dbReference type="ARBA" id="ARBA00022772"/>
    </source>
</evidence>
<comment type="cofactor">
    <cofactor evidence="1">
        <name>Cu cation</name>
        <dbReference type="ChEBI" id="CHEBI:23378"/>
    </cofactor>
</comment>
<feature type="domain" description="DUF1965" evidence="13">
    <location>
        <begin position="267"/>
        <end position="338"/>
    </location>
</feature>
<feature type="domain" description="Copper amine oxidase catalytic" evidence="11">
    <location>
        <begin position="351"/>
        <end position="527"/>
    </location>
</feature>
<evidence type="ECO:0000256" key="7">
    <source>
        <dbReference type="PIRSR" id="PIRSR600269-50"/>
    </source>
</evidence>
<keyword evidence="3 9" id="KW-0479">Metal-binding</keyword>
<dbReference type="Proteomes" id="UP000237144">
    <property type="component" value="Unassembled WGS sequence"/>
</dbReference>
<keyword evidence="6 9" id="KW-0186">Copper</keyword>
<feature type="modified residue" description="2',4',5'-topaquinone" evidence="8">
    <location>
        <position position="505"/>
    </location>
</feature>
<accession>A0A2S5B8H7</accession>
<evidence type="ECO:0000256" key="5">
    <source>
        <dbReference type="ARBA" id="ARBA00023002"/>
    </source>
</evidence>
<evidence type="ECO:0000256" key="8">
    <source>
        <dbReference type="PIRSR" id="PIRSR600269-51"/>
    </source>
</evidence>
<dbReference type="EMBL" id="PJQD01000042">
    <property type="protein sequence ID" value="POY73080.1"/>
    <property type="molecule type" value="Genomic_DNA"/>
</dbReference>
<evidence type="ECO:0000256" key="3">
    <source>
        <dbReference type="ARBA" id="ARBA00022723"/>
    </source>
</evidence>
<dbReference type="PRINTS" id="PR00766">
    <property type="entry name" value="CUDAOXIDASE"/>
</dbReference>
<dbReference type="Pfam" id="PF02727">
    <property type="entry name" value="Cu_amine_oxidN2"/>
    <property type="match status" value="1"/>
</dbReference>
<comment type="PTM">
    <text evidence="8 9">Topaquinone (TPQ) is generated by copper-dependent autoxidation of a specific tyrosyl residue.</text>
</comment>
<dbReference type="PANTHER" id="PTHR10638:SF20">
    <property type="entry name" value="AMINE OXIDASE"/>
    <property type="match status" value="1"/>
</dbReference>
<dbReference type="STRING" id="741276.A0A2S5B8H7"/>
<feature type="signal peptide" evidence="10">
    <location>
        <begin position="1"/>
        <end position="19"/>
    </location>
</feature>
<dbReference type="GO" id="GO:0005886">
    <property type="term" value="C:plasma membrane"/>
    <property type="evidence" value="ECO:0007669"/>
    <property type="project" value="TreeGrafter"/>
</dbReference>
<dbReference type="GO" id="GO:0009308">
    <property type="term" value="P:amine metabolic process"/>
    <property type="evidence" value="ECO:0007669"/>
    <property type="project" value="UniProtKB-UniRule"/>
</dbReference>
<evidence type="ECO:0000313" key="15">
    <source>
        <dbReference type="Proteomes" id="UP000237144"/>
    </source>
</evidence>
<dbReference type="PANTHER" id="PTHR10638">
    <property type="entry name" value="COPPER AMINE OXIDASE"/>
    <property type="match status" value="1"/>
</dbReference>
<evidence type="ECO:0000259" key="13">
    <source>
        <dbReference type="Pfam" id="PF09248"/>
    </source>
</evidence>
<dbReference type="AlphaFoldDB" id="A0A2S5B8H7"/>
<dbReference type="InterPro" id="IPR016182">
    <property type="entry name" value="Cu_amine_oxidase_N-reg"/>
</dbReference>
<proteinExistence type="inferred from homology"/>
<dbReference type="OrthoDB" id="3341590at2759"/>
<comment type="similarity">
    <text evidence="2 9">Belongs to the copper/topaquinone oxidase family.</text>
</comment>
<dbReference type="InterPro" id="IPR015800">
    <property type="entry name" value="Cu_amine_oxidase_N2"/>
</dbReference>
<dbReference type="GO" id="GO:0005507">
    <property type="term" value="F:copper ion binding"/>
    <property type="evidence" value="ECO:0007669"/>
    <property type="project" value="InterPro"/>
</dbReference>
<evidence type="ECO:0000256" key="9">
    <source>
        <dbReference type="RuleBase" id="RU000672"/>
    </source>
</evidence>
<evidence type="ECO:0000259" key="12">
    <source>
        <dbReference type="Pfam" id="PF02727"/>
    </source>
</evidence>
<protein>
    <recommendedName>
        <fullName evidence="9">Amine oxidase</fullName>
        <ecNumber evidence="9">1.4.3.-</ecNumber>
    </recommendedName>
</protein>
<feature type="domain" description="Copper amine oxidase N2-terminal" evidence="12">
    <location>
        <begin position="83"/>
        <end position="161"/>
    </location>
</feature>
<gene>
    <name evidence="14" type="ORF">BMF94_3918</name>
</gene>
<dbReference type="Pfam" id="PF01179">
    <property type="entry name" value="Cu_amine_oxid"/>
    <property type="match status" value="1"/>
</dbReference>
<reference evidence="14 15" key="1">
    <citation type="journal article" date="2018" name="Front. Microbiol.">
        <title>Prospects for Fungal Bioremediation of Acidic Radioactive Waste Sites: Characterization and Genome Sequence of Rhodotorula taiwanensis MD1149.</title>
        <authorList>
            <person name="Tkavc R."/>
            <person name="Matrosova V.Y."/>
            <person name="Grichenko O.E."/>
            <person name="Gostincar C."/>
            <person name="Volpe R.P."/>
            <person name="Klimenkova P."/>
            <person name="Gaidamakova E.K."/>
            <person name="Zhou C.E."/>
            <person name="Stewart B.J."/>
            <person name="Lyman M.G."/>
            <person name="Malfatti S.A."/>
            <person name="Rubinfeld B."/>
            <person name="Courtot M."/>
            <person name="Singh J."/>
            <person name="Dalgard C.L."/>
            <person name="Hamilton T."/>
            <person name="Frey K.G."/>
            <person name="Gunde-Cimerman N."/>
            <person name="Dugan L."/>
            <person name="Daly M.J."/>
        </authorList>
    </citation>
    <scope>NUCLEOTIDE SEQUENCE [LARGE SCALE GENOMIC DNA]</scope>
    <source>
        <strain evidence="14 15">MD1149</strain>
    </source>
</reference>
<dbReference type="SUPFAM" id="SSF49998">
    <property type="entry name" value="Amine oxidase catalytic domain"/>
    <property type="match status" value="1"/>
</dbReference>
<evidence type="ECO:0000256" key="10">
    <source>
        <dbReference type="SAM" id="SignalP"/>
    </source>
</evidence>
<dbReference type="SUPFAM" id="SSF54416">
    <property type="entry name" value="Amine oxidase N-terminal region"/>
    <property type="match status" value="2"/>
</dbReference>
<dbReference type="GO" id="GO:0048038">
    <property type="term" value="F:quinone binding"/>
    <property type="evidence" value="ECO:0007669"/>
    <property type="project" value="InterPro"/>
</dbReference>
<name>A0A2S5B8H7_9BASI</name>
<dbReference type="Gene3D" id="2.70.98.20">
    <property type="entry name" value="Copper amine oxidase, catalytic domain"/>
    <property type="match status" value="1"/>
</dbReference>
<comment type="cofactor">
    <cofactor evidence="9">
        <name>Cu cation</name>
        <dbReference type="ChEBI" id="CHEBI:23378"/>
    </cofactor>
    <text evidence="9">Contains 1 topaquinone per subunit.</text>
</comment>
<evidence type="ECO:0000259" key="11">
    <source>
        <dbReference type="Pfam" id="PF01179"/>
    </source>
</evidence>